<dbReference type="EMBL" id="AP027731">
    <property type="protein sequence ID" value="BDZ46979.1"/>
    <property type="molecule type" value="Genomic_DNA"/>
</dbReference>
<feature type="compositionally biased region" description="Basic and acidic residues" evidence="1">
    <location>
        <begin position="31"/>
        <end position="40"/>
    </location>
</feature>
<feature type="region of interest" description="Disordered" evidence="1">
    <location>
        <begin position="100"/>
        <end position="143"/>
    </location>
</feature>
<evidence type="ECO:0000313" key="2">
    <source>
        <dbReference type="EMBL" id="BDZ46979.1"/>
    </source>
</evidence>
<feature type="compositionally biased region" description="Basic and acidic residues" evidence="1">
    <location>
        <begin position="100"/>
        <end position="116"/>
    </location>
</feature>
<feature type="compositionally biased region" description="Basic residues" evidence="1">
    <location>
        <begin position="131"/>
        <end position="143"/>
    </location>
</feature>
<proteinExistence type="predicted"/>
<sequence>MLPHLRVHRGGEHERSRAREHGGAEQVVGDAGREPSERVGRCGCDHDHVGGLAERDMAHLGDALVQVGADRIPADRLERGQPHEAQSRLRRYDVDVVPGQHEEAYKADGLVRRDAAGDPDDDAQSIAGSHPRLRGRGRRACPR</sequence>
<dbReference type="Proteomes" id="UP001321498">
    <property type="component" value="Chromosome"/>
</dbReference>
<reference evidence="3" key="1">
    <citation type="journal article" date="2019" name="Int. J. Syst. Evol. Microbiol.">
        <title>The Global Catalogue of Microorganisms (GCM) 10K type strain sequencing project: providing services to taxonomists for standard genome sequencing and annotation.</title>
        <authorList>
            <consortium name="The Broad Institute Genomics Platform"/>
            <consortium name="The Broad Institute Genome Sequencing Center for Infectious Disease"/>
            <person name="Wu L."/>
            <person name="Ma J."/>
        </authorList>
    </citation>
    <scope>NUCLEOTIDE SEQUENCE [LARGE SCALE GENOMIC DNA]</scope>
    <source>
        <strain evidence="3">NBRC 108725</strain>
    </source>
</reference>
<feature type="compositionally biased region" description="Basic and acidic residues" evidence="1">
    <location>
        <begin position="9"/>
        <end position="23"/>
    </location>
</feature>
<gene>
    <name evidence="2" type="ORF">GCM10025866_28880</name>
</gene>
<feature type="region of interest" description="Disordered" evidence="1">
    <location>
        <begin position="1"/>
        <end position="40"/>
    </location>
</feature>
<name>A0ABM8GF87_9MICO</name>
<protein>
    <submittedName>
        <fullName evidence="2">Uncharacterized protein</fullName>
    </submittedName>
</protein>
<accession>A0ABM8GF87</accession>
<evidence type="ECO:0000313" key="3">
    <source>
        <dbReference type="Proteomes" id="UP001321498"/>
    </source>
</evidence>
<keyword evidence="3" id="KW-1185">Reference proteome</keyword>
<evidence type="ECO:0000256" key="1">
    <source>
        <dbReference type="SAM" id="MobiDB-lite"/>
    </source>
</evidence>
<organism evidence="2 3">
    <name type="scientific">Naasia aerilata</name>
    <dbReference type="NCBI Taxonomy" id="1162966"/>
    <lineage>
        <taxon>Bacteria</taxon>
        <taxon>Bacillati</taxon>
        <taxon>Actinomycetota</taxon>
        <taxon>Actinomycetes</taxon>
        <taxon>Micrococcales</taxon>
        <taxon>Microbacteriaceae</taxon>
        <taxon>Naasia</taxon>
    </lineage>
</organism>